<protein>
    <submittedName>
        <fullName evidence="1">Uncharacterized protein</fullName>
    </submittedName>
</protein>
<gene>
    <name evidence="1" type="ORF">SAMN04487974_10732</name>
</gene>
<keyword evidence="2" id="KW-1185">Reference proteome</keyword>
<dbReference type="OrthoDB" id="9821773at2"/>
<dbReference type="RefSeq" id="WP_090596844.1">
    <property type="nucleotide sequence ID" value="NZ_FNCS01000007.1"/>
</dbReference>
<accession>A0A1G7WPL3</accession>
<reference evidence="1 2" key="1">
    <citation type="submission" date="2016-10" db="EMBL/GenBank/DDBJ databases">
        <authorList>
            <person name="de Groot N.N."/>
        </authorList>
    </citation>
    <scope>NUCLEOTIDE SEQUENCE [LARGE SCALE GENOMIC DNA]</scope>
    <source>
        <strain evidence="1 2">CGMCC 1.10267</strain>
    </source>
</reference>
<evidence type="ECO:0000313" key="2">
    <source>
        <dbReference type="Proteomes" id="UP000199495"/>
    </source>
</evidence>
<dbReference type="AlphaFoldDB" id="A0A1G7WPL3"/>
<sequence length="167" mass="19012">MTDLRAIHKQIMERYLLGKLKASQYAVLAAISARTLAWRKVIEVIPLDVFSRGMRDPMDRTEPHFDSYGVPYFSGTGLDKLTVRRALTSLVDQGAISRYEMHTASRKVHAFSPISQKCLVAIFDRNQVPWPNALPSVEFASESLSELECFIVQRFFKVTFENTQTPV</sequence>
<organism evidence="1 2">
    <name type="scientific">Pelagibacterium luteolum</name>
    <dbReference type="NCBI Taxonomy" id="440168"/>
    <lineage>
        <taxon>Bacteria</taxon>
        <taxon>Pseudomonadati</taxon>
        <taxon>Pseudomonadota</taxon>
        <taxon>Alphaproteobacteria</taxon>
        <taxon>Hyphomicrobiales</taxon>
        <taxon>Devosiaceae</taxon>
        <taxon>Pelagibacterium</taxon>
    </lineage>
</organism>
<dbReference type="InterPro" id="IPR036388">
    <property type="entry name" value="WH-like_DNA-bd_sf"/>
</dbReference>
<name>A0A1G7WPL3_9HYPH</name>
<dbReference type="EMBL" id="FNCS01000007">
    <property type="protein sequence ID" value="SDG73824.1"/>
    <property type="molecule type" value="Genomic_DNA"/>
</dbReference>
<dbReference type="Gene3D" id="1.10.10.10">
    <property type="entry name" value="Winged helix-like DNA-binding domain superfamily/Winged helix DNA-binding domain"/>
    <property type="match status" value="1"/>
</dbReference>
<proteinExistence type="predicted"/>
<dbReference type="Proteomes" id="UP000199495">
    <property type="component" value="Unassembled WGS sequence"/>
</dbReference>
<evidence type="ECO:0000313" key="1">
    <source>
        <dbReference type="EMBL" id="SDG73824.1"/>
    </source>
</evidence>